<dbReference type="Proteomes" id="UP000257143">
    <property type="component" value="Unassembled WGS sequence"/>
</dbReference>
<evidence type="ECO:0000313" key="2">
    <source>
        <dbReference type="Proteomes" id="UP000257143"/>
    </source>
</evidence>
<proteinExistence type="predicted"/>
<protein>
    <submittedName>
        <fullName evidence="1">Uncharacterized protein</fullName>
    </submittedName>
</protein>
<dbReference type="AlphaFoldDB" id="A0A3D8PIB6"/>
<dbReference type="EMBL" id="PIOC01000032">
    <property type="protein sequence ID" value="RDW15840.1"/>
    <property type="molecule type" value="Genomic_DNA"/>
</dbReference>
<keyword evidence="2" id="KW-1185">Reference proteome</keyword>
<gene>
    <name evidence="1" type="ORF">CWR48_19135</name>
</gene>
<evidence type="ECO:0000313" key="1">
    <source>
        <dbReference type="EMBL" id="RDW15840.1"/>
    </source>
</evidence>
<accession>A0A3D8PIB6</accession>
<organism evidence="1 2">
    <name type="scientific">Oceanobacillus arenosus</name>
    <dbReference type="NCBI Taxonomy" id="1229153"/>
    <lineage>
        <taxon>Bacteria</taxon>
        <taxon>Bacillati</taxon>
        <taxon>Bacillota</taxon>
        <taxon>Bacilli</taxon>
        <taxon>Bacillales</taxon>
        <taxon>Bacillaceae</taxon>
        <taxon>Oceanobacillus</taxon>
    </lineage>
</organism>
<comment type="caution">
    <text evidence="1">The sequence shown here is derived from an EMBL/GenBank/DDBJ whole genome shotgun (WGS) entry which is preliminary data.</text>
</comment>
<reference evidence="2" key="1">
    <citation type="submission" date="2017-11" db="EMBL/GenBank/DDBJ databases">
        <authorList>
            <person name="Zhu W."/>
        </authorList>
    </citation>
    <scope>NUCLEOTIDE SEQUENCE [LARGE SCALE GENOMIC DNA]</scope>
    <source>
        <strain evidence="2">CAU 1183</strain>
    </source>
</reference>
<sequence length="66" mass="7893">MEGRYLAAYSNVIVKLQLVTGNHFFKKYAILLLKRYNKLTEADIKNIKCIIFIRIDDHTKRRNHDK</sequence>
<name>A0A3D8PIB6_9BACI</name>